<feature type="transmembrane region" description="Helical" evidence="8">
    <location>
        <begin position="329"/>
        <end position="350"/>
    </location>
</feature>
<dbReference type="PANTHER" id="PTHR43495">
    <property type="entry name" value="GABA PERMEASE"/>
    <property type="match status" value="1"/>
</dbReference>
<feature type="transmembrane region" description="Helical" evidence="8">
    <location>
        <begin position="275"/>
        <end position="297"/>
    </location>
</feature>
<dbReference type="GO" id="GO:0016020">
    <property type="term" value="C:membrane"/>
    <property type="evidence" value="ECO:0007669"/>
    <property type="project" value="UniProtKB-SubCell"/>
</dbReference>
<dbReference type="GO" id="GO:0006865">
    <property type="term" value="P:amino acid transport"/>
    <property type="evidence" value="ECO:0007669"/>
    <property type="project" value="UniProtKB-KW"/>
</dbReference>
<feature type="transmembrane region" description="Helical" evidence="8">
    <location>
        <begin position="150"/>
        <end position="172"/>
    </location>
</feature>
<keyword evidence="11" id="KW-1185">Reference proteome</keyword>
<organism evidence="10 11">
    <name type="scientific">Corynebacterium appendicis CIP 107643</name>
    <dbReference type="NCBI Taxonomy" id="1161099"/>
    <lineage>
        <taxon>Bacteria</taxon>
        <taxon>Bacillati</taxon>
        <taxon>Actinomycetota</taxon>
        <taxon>Actinomycetes</taxon>
        <taxon>Mycobacteriales</taxon>
        <taxon>Corynebacteriaceae</taxon>
        <taxon>Corynebacterium</taxon>
    </lineage>
</organism>
<dbReference type="PROSITE" id="PS00218">
    <property type="entry name" value="AMINO_ACID_PERMEASE_1"/>
    <property type="match status" value="1"/>
</dbReference>
<keyword evidence="5" id="KW-0029">Amino-acid transport</keyword>
<keyword evidence="7 8" id="KW-0472">Membrane</keyword>
<evidence type="ECO:0000259" key="9">
    <source>
        <dbReference type="Pfam" id="PF00324"/>
    </source>
</evidence>
<dbReference type="InterPro" id="IPR004841">
    <property type="entry name" value="AA-permease/SLC12A_dom"/>
</dbReference>
<evidence type="ECO:0000256" key="7">
    <source>
        <dbReference type="ARBA" id="ARBA00023136"/>
    </source>
</evidence>
<dbReference type="AlphaFoldDB" id="A0A1N7K4P5"/>
<dbReference type="PANTHER" id="PTHR43495:SF5">
    <property type="entry name" value="GAMMA-AMINOBUTYRIC ACID PERMEASE"/>
    <property type="match status" value="1"/>
</dbReference>
<dbReference type="Proteomes" id="UP000186292">
    <property type="component" value="Unassembled WGS sequence"/>
</dbReference>
<keyword evidence="3" id="KW-0813">Transport</keyword>
<feature type="transmembrane region" description="Helical" evidence="8">
    <location>
        <begin position="425"/>
        <end position="445"/>
    </location>
</feature>
<evidence type="ECO:0000256" key="1">
    <source>
        <dbReference type="ARBA" id="ARBA00004141"/>
    </source>
</evidence>
<evidence type="ECO:0000256" key="4">
    <source>
        <dbReference type="ARBA" id="ARBA00022692"/>
    </source>
</evidence>
<gene>
    <name evidence="10" type="ORF">SAMN05444817_11428</name>
</gene>
<reference evidence="11" key="1">
    <citation type="submission" date="2017-01" db="EMBL/GenBank/DDBJ databases">
        <authorList>
            <person name="Varghese N."/>
            <person name="Submissions S."/>
        </authorList>
    </citation>
    <scope>NUCLEOTIDE SEQUENCE [LARGE SCALE GENOMIC DNA]</scope>
    <source>
        <strain evidence="11">DSM 44531</strain>
    </source>
</reference>
<evidence type="ECO:0000256" key="3">
    <source>
        <dbReference type="ARBA" id="ARBA00022448"/>
    </source>
</evidence>
<dbReference type="STRING" id="1161099.SAMN05444817_11428"/>
<dbReference type="FunFam" id="1.20.1740.10:FF:000001">
    <property type="entry name" value="Amino acid permease"/>
    <property type="match status" value="1"/>
</dbReference>
<comment type="similarity">
    <text evidence="2">Belongs to the amino acid-polyamine-organocation (APC) superfamily. Amino acid transporter (AAT) (TC 2.A.3.1) family.</text>
</comment>
<feature type="transmembrane region" description="Helical" evidence="8">
    <location>
        <begin position="399"/>
        <end position="419"/>
    </location>
</feature>
<feature type="domain" description="Amino acid permease/ SLC12A" evidence="9">
    <location>
        <begin position="13"/>
        <end position="439"/>
    </location>
</feature>
<evidence type="ECO:0000256" key="6">
    <source>
        <dbReference type="ARBA" id="ARBA00022989"/>
    </source>
</evidence>
<feature type="transmembrane region" description="Helical" evidence="8">
    <location>
        <begin position="14"/>
        <end position="35"/>
    </location>
</feature>
<dbReference type="RefSeq" id="WP_076599858.1">
    <property type="nucleotide sequence ID" value="NZ_CP046976.1"/>
</dbReference>
<evidence type="ECO:0000256" key="8">
    <source>
        <dbReference type="SAM" id="Phobius"/>
    </source>
</evidence>
<keyword evidence="4 8" id="KW-0812">Transmembrane</keyword>
<keyword evidence="6 8" id="KW-1133">Transmembrane helix</keyword>
<dbReference type="GO" id="GO:0055085">
    <property type="term" value="P:transmembrane transport"/>
    <property type="evidence" value="ECO:0007669"/>
    <property type="project" value="InterPro"/>
</dbReference>
<feature type="transmembrane region" description="Helical" evidence="8">
    <location>
        <begin position="115"/>
        <end position="138"/>
    </location>
</feature>
<feature type="transmembrane region" description="Helical" evidence="8">
    <location>
        <begin position="192"/>
        <end position="213"/>
    </location>
</feature>
<dbReference type="Pfam" id="PF00324">
    <property type="entry name" value="AA_permease"/>
    <property type="match status" value="1"/>
</dbReference>
<dbReference type="OrthoDB" id="5297508at2"/>
<name>A0A1N7K4P5_9CORY</name>
<evidence type="ECO:0000256" key="5">
    <source>
        <dbReference type="ARBA" id="ARBA00022970"/>
    </source>
</evidence>
<feature type="transmembrane region" description="Helical" evidence="8">
    <location>
        <begin position="356"/>
        <end position="379"/>
    </location>
</feature>
<dbReference type="InterPro" id="IPR004840">
    <property type="entry name" value="Amino_acid_permease_CS"/>
</dbReference>
<dbReference type="EMBL" id="FTOF01000014">
    <property type="protein sequence ID" value="SIS56585.1"/>
    <property type="molecule type" value="Genomic_DNA"/>
</dbReference>
<feature type="transmembrane region" description="Helical" evidence="8">
    <location>
        <begin position="81"/>
        <end position="103"/>
    </location>
</feature>
<dbReference type="PIRSF" id="PIRSF006060">
    <property type="entry name" value="AA_transporter"/>
    <property type="match status" value="1"/>
</dbReference>
<protein>
    <submittedName>
        <fullName evidence="10">Aromatic amino acid:proton symporter, AAT family</fullName>
    </submittedName>
</protein>
<feature type="transmembrane region" description="Helical" evidence="8">
    <location>
        <begin position="41"/>
        <end position="61"/>
    </location>
</feature>
<sequence>MSNTLNSGLQTRHLTMMGLGSAIGAGLFLGTGVGIQAAGPAVIIAYVIAGAVTVCIMRMLAEMVASRPSSGSFATYADQAFGAWAGFSVGWAYWFMQVLIIGVEITGASAIISGWFGIAPWIPALIAVVFFAAINLAAVRGFGEFEFWFALIKVAAIVVFLVVGVLMVVGLFPGMDAVGFSNIDAVGFVPNGIGGIATAMLAVAFAFGGIELVTIAAAESENPQEAVSAAIRSAIWRIAVFYIGSVLLIILLLPYDQIAGADSAAESPFTLVLQRANVSGAATIMEVVIALALLSACNAQLYGNSRLLYSMARGNDAPAYFAKTNEAGVPVRAVLVSIFFGFVSVAMQWWNPPGLLTFLLNAVGGILIAIWTMVILSYIRLHPQLVASGEITNVRMWGYPWLPWATLATLGGFITLMLFDDGGRAELLSALVIVGVIVVVSLIVHRGKASAPAHMA</sequence>
<proteinExistence type="inferred from homology"/>
<comment type="subcellular location">
    <subcellularLocation>
        <location evidence="1">Membrane</location>
        <topology evidence="1">Multi-pass membrane protein</topology>
    </subcellularLocation>
</comment>
<dbReference type="Gene3D" id="1.20.1740.10">
    <property type="entry name" value="Amino acid/polyamine transporter I"/>
    <property type="match status" value="1"/>
</dbReference>
<feature type="transmembrane region" description="Helical" evidence="8">
    <location>
        <begin position="234"/>
        <end position="255"/>
    </location>
</feature>
<accession>A0A1N7K4P5</accession>
<evidence type="ECO:0000313" key="10">
    <source>
        <dbReference type="EMBL" id="SIS56585.1"/>
    </source>
</evidence>
<evidence type="ECO:0000256" key="2">
    <source>
        <dbReference type="ARBA" id="ARBA00008583"/>
    </source>
</evidence>
<evidence type="ECO:0000313" key="11">
    <source>
        <dbReference type="Proteomes" id="UP000186292"/>
    </source>
</evidence>